<dbReference type="Pfam" id="PF14833">
    <property type="entry name" value="NAD_binding_11"/>
    <property type="match status" value="1"/>
</dbReference>
<organism evidence="6 7">
    <name type="scientific">Leucothrix pacifica</name>
    <dbReference type="NCBI Taxonomy" id="1247513"/>
    <lineage>
        <taxon>Bacteria</taxon>
        <taxon>Pseudomonadati</taxon>
        <taxon>Pseudomonadota</taxon>
        <taxon>Gammaproteobacteria</taxon>
        <taxon>Thiotrichales</taxon>
        <taxon>Thiotrichaceae</taxon>
        <taxon>Leucothrix</taxon>
    </lineage>
</organism>
<accession>A0A317C1I4</accession>
<dbReference type="InterPro" id="IPR029154">
    <property type="entry name" value="HIBADH-like_NADP-bd"/>
</dbReference>
<evidence type="ECO:0000256" key="1">
    <source>
        <dbReference type="ARBA" id="ARBA00023002"/>
    </source>
</evidence>
<dbReference type="SUPFAM" id="SSF51735">
    <property type="entry name" value="NAD(P)-binding Rossmann-fold domains"/>
    <property type="match status" value="1"/>
</dbReference>
<name>A0A317C1I4_9GAMM</name>
<dbReference type="OrthoDB" id="9786703at2"/>
<proteinExistence type="predicted"/>
<feature type="active site" evidence="3">
    <location>
        <position position="174"/>
    </location>
</feature>
<evidence type="ECO:0000313" key="7">
    <source>
        <dbReference type="Proteomes" id="UP000245539"/>
    </source>
</evidence>
<dbReference type="Gene3D" id="1.10.1040.10">
    <property type="entry name" value="N-(1-d-carboxylethyl)-l-norvaline Dehydrogenase, domain 2"/>
    <property type="match status" value="1"/>
</dbReference>
<dbReference type="AlphaFoldDB" id="A0A317C1I4"/>
<comment type="caution">
    <text evidence="6">The sequence shown here is derived from an EMBL/GenBank/DDBJ whole genome shotgun (WGS) entry which is preliminary data.</text>
</comment>
<evidence type="ECO:0000259" key="4">
    <source>
        <dbReference type="Pfam" id="PF03446"/>
    </source>
</evidence>
<dbReference type="PANTHER" id="PTHR22981:SF7">
    <property type="entry name" value="3-HYDROXYISOBUTYRATE DEHYDROGENASE, MITOCHONDRIAL"/>
    <property type="match status" value="1"/>
</dbReference>
<evidence type="ECO:0000313" key="6">
    <source>
        <dbReference type="EMBL" id="PWQ92229.1"/>
    </source>
</evidence>
<dbReference type="Gene3D" id="3.40.50.720">
    <property type="entry name" value="NAD(P)-binding Rossmann-like Domain"/>
    <property type="match status" value="1"/>
</dbReference>
<reference evidence="6 7" key="1">
    <citation type="submission" date="2018-05" db="EMBL/GenBank/DDBJ databases">
        <title>Leucothrix arctica sp. nov., isolated from Arctic seawater.</title>
        <authorList>
            <person name="Choi A."/>
            <person name="Baek K."/>
        </authorList>
    </citation>
    <scope>NUCLEOTIDE SEQUENCE [LARGE SCALE GENOMIC DNA]</scope>
    <source>
        <strain evidence="6 7">JCM 18388</strain>
    </source>
</reference>
<dbReference type="Proteomes" id="UP000245539">
    <property type="component" value="Unassembled WGS sequence"/>
</dbReference>
<evidence type="ECO:0000259" key="5">
    <source>
        <dbReference type="Pfam" id="PF14833"/>
    </source>
</evidence>
<dbReference type="RefSeq" id="WP_109839849.1">
    <property type="nucleotide sequence ID" value="NZ_QGKM01000108.1"/>
</dbReference>
<dbReference type="InterPro" id="IPR036291">
    <property type="entry name" value="NAD(P)-bd_dom_sf"/>
</dbReference>
<dbReference type="SUPFAM" id="SSF48179">
    <property type="entry name" value="6-phosphogluconate dehydrogenase C-terminal domain-like"/>
    <property type="match status" value="1"/>
</dbReference>
<keyword evidence="2" id="KW-0520">NAD</keyword>
<dbReference type="PANTHER" id="PTHR22981">
    <property type="entry name" value="3-HYDROXYISOBUTYRATE DEHYDROGENASE-RELATED"/>
    <property type="match status" value="1"/>
</dbReference>
<dbReference type="EMBL" id="QGKM01000108">
    <property type="protein sequence ID" value="PWQ92229.1"/>
    <property type="molecule type" value="Genomic_DNA"/>
</dbReference>
<dbReference type="InterPro" id="IPR006115">
    <property type="entry name" value="6PGDH_NADP-bd"/>
</dbReference>
<protein>
    <submittedName>
        <fullName evidence="6">NAD(P)-dependent oxidoreductase</fullName>
    </submittedName>
</protein>
<dbReference type="PIRSF" id="PIRSF000103">
    <property type="entry name" value="HIBADH"/>
    <property type="match status" value="1"/>
</dbReference>
<dbReference type="PROSITE" id="PS00895">
    <property type="entry name" value="3_HYDROXYISOBUT_DH"/>
    <property type="match status" value="1"/>
</dbReference>
<dbReference type="GO" id="GO:0050661">
    <property type="term" value="F:NADP binding"/>
    <property type="evidence" value="ECO:0007669"/>
    <property type="project" value="InterPro"/>
</dbReference>
<dbReference type="Pfam" id="PF03446">
    <property type="entry name" value="NAD_binding_2"/>
    <property type="match status" value="1"/>
</dbReference>
<dbReference type="GO" id="GO:0016054">
    <property type="term" value="P:organic acid catabolic process"/>
    <property type="evidence" value="ECO:0007669"/>
    <property type="project" value="UniProtKB-ARBA"/>
</dbReference>
<feature type="domain" description="6-phosphogluconate dehydrogenase NADP-binding" evidence="4">
    <location>
        <begin position="3"/>
        <end position="165"/>
    </location>
</feature>
<sequence length="298" mass="31575">MHIAFFGLGNMGNPMAVNLLKSGDYQLSVFDLDKSKAANLLRADDGNASAEWIDDIPATLANADVIMSSLPGPVQIAAFAEQNVFLHAKTGATWIDLSTNNLATCQDLLAAATERGIDFLDSPVSGGDEGARAGTLSIYVGGDQTAFEAHRDIYEVIGSNTKHLGQSGAGYAAKISQVVLCYLHSIALSEALMLGVKAGVSASEMLDIIQNSTGRSYVADRYGPCMLNGDYDPSFALGLALKDMRLAMELAETLGITLPMSQLVTDIYQEACETYGKDANHLIAVKLLEDASGTLLRS</sequence>
<dbReference type="InterPro" id="IPR015815">
    <property type="entry name" value="HIBADH-related"/>
</dbReference>
<keyword evidence="7" id="KW-1185">Reference proteome</keyword>
<evidence type="ECO:0000256" key="2">
    <source>
        <dbReference type="ARBA" id="ARBA00023027"/>
    </source>
</evidence>
<keyword evidence="1" id="KW-0560">Oxidoreductase</keyword>
<dbReference type="InterPro" id="IPR008927">
    <property type="entry name" value="6-PGluconate_DH-like_C_sf"/>
</dbReference>
<evidence type="ECO:0000256" key="3">
    <source>
        <dbReference type="PIRSR" id="PIRSR000103-1"/>
    </source>
</evidence>
<dbReference type="InterPro" id="IPR002204">
    <property type="entry name" value="3-OH-isobutyrate_DH-rel_CS"/>
</dbReference>
<dbReference type="GO" id="GO:0051287">
    <property type="term" value="F:NAD binding"/>
    <property type="evidence" value="ECO:0007669"/>
    <property type="project" value="InterPro"/>
</dbReference>
<dbReference type="GO" id="GO:0016616">
    <property type="term" value="F:oxidoreductase activity, acting on the CH-OH group of donors, NAD or NADP as acceptor"/>
    <property type="evidence" value="ECO:0007669"/>
    <property type="project" value="TreeGrafter"/>
</dbReference>
<feature type="domain" description="3-hydroxyisobutyrate dehydrogenase-like NAD-binding" evidence="5">
    <location>
        <begin position="168"/>
        <end position="288"/>
    </location>
</feature>
<dbReference type="InterPro" id="IPR013328">
    <property type="entry name" value="6PGD_dom2"/>
</dbReference>
<gene>
    <name evidence="6" type="ORF">DKW60_22220</name>
</gene>